<keyword evidence="6" id="KW-1133">Transmembrane helix</keyword>
<feature type="compositionally biased region" description="Low complexity" evidence="5">
    <location>
        <begin position="46"/>
        <end position="59"/>
    </location>
</feature>
<dbReference type="Pfam" id="PF06839">
    <property type="entry name" value="Zn_ribbon_GRF"/>
    <property type="match status" value="1"/>
</dbReference>
<evidence type="ECO:0000259" key="7">
    <source>
        <dbReference type="PROSITE" id="PS50090"/>
    </source>
</evidence>
<evidence type="ECO:0000256" key="3">
    <source>
        <dbReference type="ARBA" id="ARBA00022833"/>
    </source>
</evidence>
<dbReference type="PANTHER" id="PTHR45023">
    <property type="match status" value="1"/>
</dbReference>
<keyword evidence="1" id="KW-0479">Metal-binding</keyword>
<keyword evidence="6" id="KW-0812">Transmembrane</keyword>
<gene>
    <name evidence="10" type="primary">LOC108836584</name>
</gene>
<reference evidence="9" key="1">
    <citation type="journal article" date="2019" name="Database">
        <title>The radish genome database (RadishGD): an integrated information resource for radish genomics.</title>
        <authorList>
            <person name="Yu H.J."/>
            <person name="Baek S."/>
            <person name="Lee Y.J."/>
            <person name="Cho A."/>
            <person name="Mun J.H."/>
        </authorList>
    </citation>
    <scope>NUCLEOTIDE SEQUENCE [LARGE SCALE GENOMIC DNA]</scope>
    <source>
        <strain evidence="9">cv. WK10039</strain>
    </source>
</reference>
<protein>
    <submittedName>
        <fullName evidence="10">Uncharacterized protein LOC108836584</fullName>
    </submittedName>
</protein>
<keyword evidence="2 4" id="KW-0863">Zinc-finger</keyword>
<reference evidence="10" key="2">
    <citation type="submission" date="2025-08" db="UniProtKB">
        <authorList>
            <consortium name="RefSeq"/>
        </authorList>
    </citation>
    <scope>IDENTIFICATION</scope>
    <source>
        <tissue evidence="10">Leaf</tissue>
    </source>
</reference>
<evidence type="ECO:0000256" key="1">
    <source>
        <dbReference type="ARBA" id="ARBA00022723"/>
    </source>
</evidence>
<dbReference type="InterPro" id="IPR001005">
    <property type="entry name" value="SANT/Myb"/>
</dbReference>
<name>A0A9W3CDA9_RAPSA</name>
<dbReference type="RefSeq" id="XP_056849641.1">
    <property type="nucleotide sequence ID" value="XM_056993661.1"/>
</dbReference>
<proteinExistence type="predicted"/>
<evidence type="ECO:0000259" key="8">
    <source>
        <dbReference type="PROSITE" id="PS51999"/>
    </source>
</evidence>
<dbReference type="InterPro" id="IPR010666">
    <property type="entry name" value="Znf_GRF"/>
</dbReference>
<evidence type="ECO:0000256" key="5">
    <source>
        <dbReference type="SAM" id="MobiDB-lite"/>
    </source>
</evidence>
<dbReference type="GeneID" id="108836584"/>
<evidence type="ECO:0000313" key="9">
    <source>
        <dbReference type="Proteomes" id="UP000504610"/>
    </source>
</evidence>
<dbReference type="OrthoDB" id="1113105at2759"/>
<feature type="transmembrane region" description="Helical" evidence="6">
    <location>
        <begin position="336"/>
        <end position="354"/>
    </location>
</feature>
<dbReference type="AlphaFoldDB" id="A0A9W3CDA9"/>
<feature type="domain" description="GRF-type" evidence="8">
    <location>
        <begin position="226"/>
        <end position="267"/>
    </location>
</feature>
<accession>A0A9W3CDA9</accession>
<evidence type="ECO:0000313" key="10">
    <source>
        <dbReference type="RefSeq" id="XP_056849641.1"/>
    </source>
</evidence>
<evidence type="ECO:0000256" key="2">
    <source>
        <dbReference type="ARBA" id="ARBA00022771"/>
    </source>
</evidence>
<organism evidence="9 10">
    <name type="scientific">Raphanus sativus</name>
    <name type="common">Radish</name>
    <name type="synonym">Raphanus raphanistrum var. sativus</name>
    <dbReference type="NCBI Taxonomy" id="3726"/>
    <lineage>
        <taxon>Eukaryota</taxon>
        <taxon>Viridiplantae</taxon>
        <taxon>Streptophyta</taxon>
        <taxon>Embryophyta</taxon>
        <taxon>Tracheophyta</taxon>
        <taxon>Spermatophyta</taxon>
        <taxon>Magnoliopsida</taxon>
        <taxon>eudicotyledons</taxon>
        <taxon>Gunneridae</taxon>
        <taxon>Pentapetalae</taxon>
        <taxon>rosids</taxon>
        <taxon>malvids</taxon>
        <taxon>Brassicales</taxon>
        <taxon>Brassicaceae</taxon>
        <taxon>Brassiceae</taxon>
        <taxon>Raphanus</taxon>
    </lineage>
</organism>
<dbReference type="Proteomes" id="UP000504610">
    <property type="component" value="Chromosome 9"/>
</dbReference>
<keyword evidence="9" id="KW-1185">Reference proteome</keyword>
<evidence type="ECO:0000256" key="6">
    <source>
        <dbReference type="SAM" id="Phobius"/>
    </source>
</evidence>
<dbReference type="PROSITE" id="PS50090">
    <property type="entry name" value="MYB_LIKE"/>
    <property type="match status" value="1"/>
</dbReference>
<keyword evidence="3" id="KW-0862">Zinc</keyword>
<feature type="domain" description="Myb-like" evidence="7">
    <location>
        <begin position="69"/>
        <end position="131"/>
    </location>
</feature>
<sequence length="355" mass="40336">MNSRNTHSQYTGYVNLLHNVEENVVQENFPYESFPSSLNMGASEIPPFSSQQSEAPSQPEARRPVRQVRRKWTPADDEILISAWLNTSKDAIVGNDQTSGTFWDRVGDYVGRALGEKREHLHCKQRWHKINDQTNKFCAAFAAAERQISSGQNDNDVLKVTQDMGHDYSYTQPSQSDDYGLGDSAESGFSQTEAEIDILLDQAQIDAARIYYPPQPEVEFGFPKECYCGGEPLTATSYTRNDPGRRFYTCENRDDGDCHVWKWWDVAATEEIRAISSQCQQLSDKVDYLSFMSDYDTHLNQVKELQSETEDKLVRLERIVCDLAKTKSRFANGFELIVGVMVVVFVIIGMIVGFK</sequence>
<evidence type="ECO:0000256" key="4">
    <source>
        <dbReference type="PROSITE-ProRule" id="PRU01343"/>
    </source>
</evidence>
<feature type="region of interest" description="Disordered" evidence="5">
    <location>
        <begin position="40"/>
        <end position="69"/>
    </location>
</feature>
<dbReference type="PANTHER" id="PTHR45023:SF4">
    <property type="entry name" value="GLYCINE-RICH PROTEIN-RELATED"/>
    <property type="match status" value="1"/>
</dbReference>
<dbReference type="GO" id="GO:0008270">
    <property type="term" value="F:zinc ion binding"/>
    <property type="evidence" value="ECO:0007669"/>
    <property type="project" value="UniProtKB-KW"/>
</dbReference>
<dbReference type="PROSITE" id="PS51999">
    <property type="entry name" value="ZF_GRF"/>
    <property type="match status" value="1"/>
</dbReference>
<dbReference type="KEGG" id="rsz:108836584"/>
<keyword evidence="6" id="KW-0472">Membrane</keyword>